<dbReference type="PANTHER" id="PTHR10291:SF0">
    <property type="entry name" value="DEHYDRODOLICHYL DIPHOSPHATE SYNTHASE 2"/>
    <property type="match status" value="1"/>
</dbReference>
<dbReference type="PROSITE" id="PS01066">
    <property type="entry name" value="UPP_SYNTHASE"/>
    <property type="match status" value="1"/>
</dbReference>
<feature type="binding site" evidence="2">
    <location>
        <position position="15"/>
    </location>
    <ligand>
        <name>substrate</name>
    </ligand>
</feature>
<dbReference type="GO" id="GO:0000287">
    <property type="term" value="F:magnesium ion binding"/>
    <property type="evidence" value="ECO:0007669"/>
    <property type="project" value="UniProtKB-UniRule"/>
</dbReference>
<accession>A0A2S7JZT8</accession>
<dbReference type="InterPro" id="IPR018520">
    <property type="entry name" value="UPP_synth-like_CS"/>
</dbReference>
<comment type="caution">
    <text evidence="3">The sequence shown here is derived from an EMBL/GenBank/DDBJ whole genome shotgun (WGS) entry which is preliminary data.</text>
</comment>
<feature type="binding site" evidence="2">
    <location>
        <position position="2"/>
    </location>
    <ligand>
        <name>Mg(2+)</name>
        <dbReference type="ChEBI" id="CHEBI:18420"/>
    </ligand>
</feature>
<dbReference type="Pfam" id="PF01255">
    <property type="entry name" value="Prenyltransf"/>
    <property type="match status" value="1"/>
</dbReference>
<feature type="binding site" evidence="2">
    <location>
        <position position="19"/>
    </location>
    <ligand>
        <name>substrate</name>
    </ligand>
</feature>
<reference evidence="3 4" key="1">
    <citation type="submission" date="2017-12" db="EMBL/GenBank/DDBJ databases">
        <authorList>
            <person name="Hurst M.R.H."/>
        </authorList>
    </citation>
    <scope>NUCLEOTIDE SEQUENCE [LARGE SCALE GENOMIC DNA]</scope>
    <source>
        <strain evidence="3 4">SY-3-19</strain>
    </source>
</reference>
<dbReference type="GO" id="GO:0005829">
    <property type="term" value="C:cytosol"/>
    <property type="evidence" value="ECO:0007669"/>
    <property type="project" value="TreeGrafter"/>
</dbReference>
<dbReference type="InterPro" id="IPR036424">
    <property type="entry name" value="UPP_synth-like_sf"/>
</dbReference>
<gene>
    <name evidence="3" type="primary">uppS</name>
    <name evidence="3" type="ORF">CW354_20805</name>
</gene>
<proteinExistence type="inferred from homology"/>
<name>A0A2S7JZT8_9PROT</name>
<protein>
    <recommendedName>
        <fullName evidence="2">Isoprenyl transferase</fullName>
        <ecNumber evidence="2">2.5.1.-</ecNumber>
    </recommendedName>
</protein>
<dbReference type="GO" id="GO:0008834">
    <property type="term" value="F:ditrans,polycis-undecaprenyl-diphosphate synthase [(2E,6E)-farnesyl-diphosphate specific] activity"/>
    <property type="evidence" value="ECO:0007669"/>
    <property type="project" value="TreeGrafter"/>
</dbReference>
<evidence type="ECO:0000256" key="2">
    <source>
        <dbReference type="HAMAP-Rule" id="MF_01139"/>
    </source>
</evidence>
<dbReference type="InterPro" id="IPR001441">
    <property type="entry name" value="UPP_synth-like"/>
</dbReference>
<dbReference type="EMBL" id="PJCH01000017">
    <property type="protein sequence ID" value="PQA85757.1"/>
    <property type="molecule type" value="Genomic_DNA"/>
</dbReference>
<keyword evidence="2" id="KW-0460">Magnesium</keyword>
<keyword evidence="1 2" id="KW-0808">Transferase</keyword>
<feature type="binding site" evidence="2">
    <location>
        <begin position="47"/>
        <end position="49"/>
    </location>
    <ligand>
        <name>substrate</name>
    </ligand>
</feature>
<dbReference type="CDD" id="cd00475">
    <property type="entry name" value="Cis_IPPS"/>
    <property type="match status" value="1"/>
</dbReference>
<feature type="binding site" evidence="2">
    <location>
        <begin position="3"/>
        <end position="6"/>
    </location>
    <ligand>
        <name>substrate</name>
    </ligand>
</feature>
<evidence type="ECO:0000313" key="3">
    <source>
        <dbReference type="EMBL" id="PQA85757.1"/>
    </source>
</evidence>
<keyword evidence="4" id="KW-1185">Reference proteome</keyword>
<dbReference type="Proteomes" id="UP000239504">
    <property type="component" value="Unassembled WGS sequence"/>
</dbReference>
<dbReference type="GO" id="GO:0016094">
    <property type="term" value="P:polyprenol biosynthetic process"/>
    <property type="evidence" value="ECO:0007669"/>
    <property type="project" value="TreeGrafter"/>
</dbReference>
<comment type="similarity">
    <text evidence="2">Belongs to the UPP synthase family.</text>
</comment>
<dbReference type="AlphaFoldDB" id="A0A2S7JZT8"/>
<feature type="binding site" evidence="2">
    <location>
        <begin position="176"/>
        <end position="178"/>
    </location>
    <ligand>
        <name>substrate</name>
    </ligand>
</feature>
<dbReference type="HAMAP" id="MF_01139">
    <property type="entry name" value="ISPT"/>
    <property type="match status" value="1"/>
</dbReference>
<keyword evidence="2" id="KW-0479">Metal-binding</keyword>
<organism evidence="3 4">
    <name type="scientific">Hyphococcus luteus</name>
    <dbReference type="NCBI Taxonomy" id="2058213"/>
    <lineage>
        <taxon>Bacteria</taxon>
        <taxon>Pseudomonadati</taxon>
        <taxon>Pseudomonadota</taxon>
        <taxon>Alphaproteobacteria</taxon>
        <taxon>Parvularculales</taxon>
        <taxon>Parvularculaceae</taxon>
        <taxon>Hyphococcus</taxon>
    </lineage>
</organism>
<feature type="binding site" evidence="2">
    <location>
        <position position="53"/>
    </location>
    <ligand>
        <name>substrate</name>
    </ligand>
</feature>
<sequence>MDGNGRWAKARGLSRTEGHKAGVEAARRAVEAARNLGLTHLTLYSFSTENWRRPAGEVRDLMGLLRQFIVDDLPKLKKEGCKVVIIGDRENLSMDLKALVSRAEGETRGNSAFVLVIAFNYGGRDEIARGVRAAAKAVAAGELSPDDITEKTFGTYLDTKDIPDPDLVIRTSGEKRVSNYLLWQAAYAEYVFLDVLWPDFTEEVFAGAIDEYYRRERRYGGVGAG</sequence>
<dbReference type="NCBIfam" id="TIGR00055">
    <property type="entry name" value="uppS"/>
    <property type="match status" value="1"/>
</dbReference>
<comment type="function">
    <text evidence="2">Catalyzes the condensation of isopentenyl diphosphate (IPP) with allylic pyrophosphates generating different type of terpenoids.</text>
</comment>
<feature type="binding site" evidence="2">
    <location>
        <position position="51"/>
    </location>
    <ligand>
        <name>substrate</name>
    </ligand>
</feature>
<feature type="binding site" evidence="2">
    <location>
        <position position="7"/>
    </location>
    <ligand>
        <name>substrate</name>
    </ligand>
</feature>
<dbReference type="PANTHER" id="PTHR10291">
    <property type="entry name" value="DEHYDRODOLICHYL DIPHOSPHATE SYNTHASE FAMILY MEMBER"/>
    <property type="match status" value="1"/>
</dbReference>
<dbReference type="SUPFAM" id="SSF64005">
    <property type="entry name" value="Undecaprenyl diphosphate synthase"/>
    <property type="match status" value="1"/>
</dbReference>
<comment type="subunit">
    <text evidence="2">Homodimer.</text>
</comment>
<comment type="cofactor">
    <cofactor evidence="2">
        <name>Mg(2+)</name>
        <dbReference type="ChEBI" id="CHEBI:18420"/>
    </cofactor>
    <text evidence="2">Binds 2 magnesium ions per subunit.</text>
</comment>
<feature type="binding site" evidence="2">
    <location>
        <position position="170"/>
    </location>
    <ligand>
        <name>substrate</name>
    </ligand>
</feature>
<dbReference type="FunFam" id="3.40.1180.10:FF:000001">
    <property type="entry name" value="(2E,6E)-farnesyl-diphosphate-specific ditrans,polycis-undecaprenyl-diphosphate synthase"/>
    <property type="match status" value="1"/>
</dbReference>
<dbReference type="OrthoDB" id="4191603at2"/>
<feature type="active site" evidence="2">
    <location>
        <position position="2"/>
    </location>
</feature>
<feature type="binding site" evidence="2">
    <location>
        <position position="189"/>
    </location>
    <ligand>
        <name>Mg(2+)</name>
        <dbReference type="ChEBI" id="CHEBI:18420"/>
    </ligand>
</feature>
<dbReference type="Gene3D" id="3.40.1180.10">
    <property type="entry name" value="Decaprenyl diphosphate synthase-like"/>
    <property type="match status" value="1"/>
</dbReference>
<evidence type="ECO:0000256" key="1">
    <source>
        <dbReference type="ARBA" id="ARBA00022679"/>
    </source>
</evidence>
<evidence type="ECO:0000313" key="4">
    <source>
        <dbReference type="Proteomes" id="UP000239504"/>
    </source>
</evidence>
<dbReference type="EC" id="2.5.1.-" evidence="2"/>
<feature type="active site" description="Proton acceptor" evidence="2">
    <location>
        <position position="50"/>
    </location>
</feature>